<organism evidence="2">
    <name type="scientific">Haemonchus placei</name>
    <name type="common">Barber's pole worm</name>
    <dbReference type="NCBI Taxonomy" id="6290"/>
    <lineage>
        <taxon>Eukaryota</taxon>
        <taxon>Metazoa</taxon>
        <taxon>Ecdysozoa</taxon>
        <taxon>Nematoda</taxon>
        <taxon>Chromadorea</taxon>
        <taxon>Rhabditida</taxon>
        <taxon>Rhabditina</taxon>
        <taxon>Rhabditomorpha</taxon>
        <taxon>Strongyloidea</taxon>
        <taxon>Trichostrongylidae</taxon>
        <taxon>Haemonchus</taxon>
    </lineage>
</organism>
<feature type="compositionally biased region" description="Basic and acidic residues" evidence="1">
    <location>
        <begin position="32"/>
        <end position="44"/>
    </location>
</feature>
<evidence type="ECO:0000313" key="2">
    <source>
        <dbReference type="WBParaSite" id="HPLM_0000236701-mRNA-1"/>
    </source>
</evidence>
<protein>
    <submittedName>
        <fullName evidence="2">Transposase</fullName>
    </submittedName>
</protein>
<reference evidence="2" key="1">
    <citation type="submission" date="2017-02" db="UniProtKB">
        <authorList>
            <consortium name="WormBaseParasite"/>
        </authorList>
    </citation>
    <scope>IDENTIFICATION</scope>
</reference>
<accession>A0A0N4VYJ6</accession>
<feature type="region of interest" description="Disordered" evidence="1">
    <location>
        <begin position="1"/>
        <end position="44"/>
    </location>
</feature>
<dbReference type="AlphaFoldDB" id="A0A0N4VYJ6"/>
<dbReference type="WBParaSite" id="HPLM_0000236701-mRNA-1">
    <property type="protein sequence ID" value="HPLM_0000236701-mRNA-1"/>
    <property type="gene ID" value="HPLM_0000236701"/>
</dbReference>
<evidence type="ECO:0000256" key="1">
    <source>
        <dbReference type="SAM" id="MobiDB-lite"/>
    </source>
</evidence>
<name>A0A0N4VYJ6_HAEPC</name>
<sequence length="44" mass="5161">LHNYHNLELQLGRNSSATTYKRRSNAAEQLEGTEHSELYRQDKT</sequence>
<proteinExistence type="predicted"/>